<dbReference type="Pfam" id="PF11799">
    <property type="entry name" value="IMS_C"/>
    <property type="match status" value="1"/>
</dbReference>
<dbReference type="GO" id="GO:0003684">
    <property type="term" value="F:damaged DNA binding"/>
    <property type="evidence" value="ECO:0007669"/>
    <property type="project" value="InterPro"/>
</dbReference>
<dbReference type="Gene3D" id="1.10.150.20">
    <property type="entry name" value="5' to 3' exonuclease, C-terminal subdomain"/>
    <property type="match status" value="1"/>
</dbReference>
<dbReference type="SUPFAM" id="SSF56672">
    <property type="entry name" value="DNA/RNA polymerases"/>
    <property type="match status" value="1"/>
</dbReference>
<evidence type="ECO:0000313" key="5">
    <source>
        <dbReference type="Proteomes" id="UP001163687"/>
    </source>
</evidence>
<keyword evidence="5" id="KW-1185">Reference proteome</keyword>
<gene>
    <name evidence="4" type="ORF">caldi_15130</name>
</gene>
<evidence type="ECO:0000313" key="4">
    <source>
        <dbReference type="EMBL" id="BDG60423.1"/>
    </source>
</evidence>
<dbReference type="Gene3D" id="3.40.1170.60">
    <property type="match status" value="1"/>
</dbReference>
<dbReference type="GO" id="GO:0006281">
    <property type="term" value="P:DNA repair"/>
    <property type="evidence" value="ECO:0007669"/>
    <property type="project" value="InterPro"/>
</dbReference>
<dbReference type="InterPro" id="IPR017961">
    <property type="entry name" value="DNA_pol_Y-fam_little_finger"/>
</dbReference>
<dbReference type="InterPro" id="IPR043502">
    <property type="entry name" value="DNA/RNA_pol_sf"/>
</dbReference>
<dbReference type="PROSITE" id="PS50173">
    <property type="entry name" value="UMUC"/>
    <property type="match status" value="1"/>
</dbReference>
<evidence type="ECO:0000256" key="2">
    <source>
        <dbReference type="ARBA" id="ARBA00022763"/>
    </source>
</evidence>
<comment type="similarity">
    <text evidence="1">Belongs to the DNA polymerase type-Y family.</text>
</comment>
<dbReference type="KEGG" id="cmic:caldi_15130"/>
<evidence type="ECO:0000256" key="1">
    <source>
        <dbReference type="ARBA" id="ARBA00010945"/>
    </source>
</evidence>
<organism evidence="4 5">
    <name type="scientific">Caldinitratiruptor microaerophilus</name>
    <dbReference type="NCBI Taxonomy" id="671077"/>
    <lineage>
        <taxon>Bacteria</taxon>
        <taxon>Bacillati</taxon>
        <taxon>Bacillota</taxon>
        <taxon>Clostridia</taxon>
        <taxon>Eubacteriales</taxon>
        <taxon>Symbiobacteriaceae</taxon>
        <taxon>Caldinitratiruptor</taxon>
    </lineage>
</organism>
<dbReference type="InterPro" id="IPR043128">
    <property type="entry name" value="Rev_trsase/Diguanyl_cyclase"/>
</dbReference>
<name>A0AA35G8G7_9FIRM</name>
<dbReference type="RefSeq" id="WP_264844448.1">
    <property type="nucleotide sequence ID" value="NZ_AP025628.1"/>
</dbReference>
<protein>
    <recommendedName>
        <fullName evidence="3">UmuC domain-containing protein</fullName>
    </recommendedName>
</protein>
<dbReference type="EMBL" id="AP025628">
    <property type="protein sequence ID" value="BDG60423.1"/>
    <property type="molecule type" value="Genomic_DNA"/>
</dbReference>
<dbReference type="InterPro" id="IPR001126">
    <property type="entry name" value="UmuC"/>
</dbReference>
<dbReference type="PANTHER" id="PTHR35369">
    <property type="entry name" value="BLR3025 PROTEIN-RELATED"/>
    <property type="match status" value="1"/>
</dbReference>
<feature type="domain" description="UmuC" evidence="3">
    <location>
        <begin position="9"/>
        <end position="195"/>
    </location>
</feature>
<proteinExistence type="inferred from homology"/>
<evidence type="ECO:0000259" key="3">
    <source>
        <dbReference type="PROSITE" id="PS50173"/>
    </source>
</evidence>
<reference evidence="4" key="1">
    <citation type="submission" date="2022-03" db="EMBL/GenBank/DDBJ databases">
        <title>Complete genome sequence of Caldinitratiruptor microaerophilus.</title>
        <authorList>
            <person name="Mukaiyama R."/>
            <person name="Nishiyama T."/>
            <person name="Ueda K."/>
        </authorList>
    </citation>
    <scope>NUCLEOTIDE SEQUENCE</scope>
    <source>
        <strain evidence="4">JCM 16183</strain>
    </source>
</reference>
<dbReference type="Pfam" id="PF00817">
    <property type="entry name" value="IMS"/>
    <property type="match status" value="1"/>
</dbReference>
<keyword evidence="2" id="KW-0227">DNA damage</keyword>
<dbReference type="InterPro" id="IPR050356">
    <property type="entry name" value="SulA_CellDiv_inhibitor"/>
</dbReference>
<sequence>MAEARGQWTGYIELRGLYAAVHRGQRGGIGPDTPLVVLRDGAAADGCPRAYRLGLRPGMPRREVLHHVPGAALVDFGEAEYGPAGRALWSACARYSPLVEPAGPDRAFVGLTAPAGVPPREEVVSLLHHAVRAVARAAGVPPAEIEGMAGLARSKLVARAALHAAGERRPVVAVPAGQEAEFLSPLPVEVLWKAPPEAMDRLHALGVKRVGEIAEFGEAALWPHFGPLARDLVRWARGEDGEPVRALWPERAHTWRRAFPEGVGSEALVPALGLAADALSARLQAAGEACRAVRLRLEPAEGVARAGERRLARPQARAESLRQTLLALFRELTAPDAGTPSRTWIALQAQVADLAPAGHRQLDLWGQAGRDEEARRRLAEAVAAGGERFPVRVLRRGMPVTGIELRREHMLHLYDPMRWTPGERATWERAAR</sequence>
<accession>A0AA35G8G7</accession>
<dbReference type="AlphaFoldDB" id="A0AA35G8G7"/>
<dbReference type="Gene3D" id="3.30.70.270">
    <property type="match status" value="1"/>
</dbReference>
<dbReference type="Proteomes" id="UP001163687">
    <property type="component" value="Chromosome"/>
</dbReference>
<dbReference type="PANTHER" id="PTHR35369:SF2">
    <property type="entry name" value="BLR3025 PROTEIN"/>
    <property type="match status" value="1"/>
</dbReference>